<reference evidence="1" key="1">
    <citation type="submission" date="2021-01" db="EMBL/GenBank/DDBJ databases">
        <title>Chromosome-level genome assembly of a human fungal pathogen reveals clustering of transcriptionally co-regulated genes.</title>
        <authorList>
            <person name="Voorhies M."/>
            <person name="Cohen S."/>
            <person name="Shea T.P."/>
            <person name="Petrus S."/>
            <person name="Munoz J.F."/>
            <person name="Poplawski S."/>
            <person name="Goldman W.E."/>
            <person name="Michael T."/>
            <person name="Cuomo C.A."/>
            <person name="Sil A."/>
            <person name="Beyhan S."/>
        </authorList>
    </citation>
    <scope>NUCLEOTIDE SEQUENCE</scope>
    <source>
        <strain evidence="1">WU24</strain>
    </source>
</reference>
<accession>A0A8A1MJT0</accession>
<evidence type="ECO:0000313" key="2">
    <source>
        <dbReference type="Proteomes" id="UP000663671"/>
    </source>
</evidence>
<organism evidence="1 2">
    <name type="scientific">Ajellomyces capsulatus</name>
    <name type="common">Darling's disease fungus</name>
    <name type="synonym">Histoplasma capsulatum</name>
    <dbReference type="NCBI Taxonomy" id="5037"/>
    <lineage>
        <taxon>Eukaryota</taxon>
        <taxon>Fungi</taxon>
        <taxon>Dikarya</taxon>
        <taxon>Ascomycota</taxon>
        <taxon>Pezizomycotina</taxon>
        <taxon>Eurotiomycetes</taxon>
        <taxon>Eurotiomycetidae</taxon>
        <taxon>Onygenales</taxon>
        <taxon>Ajellomycetaceae</taxon>
        <taxon>Histoplasma</taxon>
    </lineage>
</organism>
<dbReference type="VEuPathDB" id="FungiDB:I7I51_06222"/>
<name>A0A8A1MJT0_AJECA</name>
<dbReference type="EMBL" id="CP069115">
    <property type="protein sequence ID" value="QSS65380.1"/>
    <property type="molecule type" value="Genomic_DNA"/>
</dbReference>
<dbReference type="AlphaFoldDB" id="A0A8A1MJT0"/>
<protein>
    <submittedName>
        <fullName evidence="1">Uncharacterized protein</fullName>
    </submittedName>
</protein>
<proteinExistence type="predicted"/>
<gene>
    <name evidence="1" type="ORF">I7I51_06222</name>
</gene>
<evidence type="ECO:0000313" key="1">
    <source>
        <dbReference type="EMBL" id="QSS65380.1"/>
    </source>
</evidence>
<sequence length="109" mass="11785">MVVIATEKATVEDRNCSSKAQPLRKSALRGLSVLRTIIIYSILPIDRRAGCICGHLSLVSNWLSNRCSPARQALLAGGISIGWDSFANDGKPRHTNRHRAGVAIIPTGH</sequence>
<dbReference type="Proteomes" id="UP000663671">
    <property type="component" value="Chromosome 3"/>
</dbReference>